<feature type="transmembrane region" description="Helical" evidence="3">
    <location>
        <begin position="34"/>
        <end position="51"/>
    </location>
</feature>
<evidence type="ECO:0000313" key="5">
    <source>
        <dbReference type="Proteomes" id="UP001523565"/>
    </source>
</evidence>
<organism evidence="4 5">
    <name type="scientific">Ohessyouella blattaphilus</name>
    <dbReference type="NCBI Taxonomy" id="2949333"/>
    <lineage>
        <taxon>Bacteria</taxon>
        <taxon>Bacillati</taxon>
        <taxon>Bacillota</taxon>
        <taxon>Clostridia</taxon>
        <taxon>Lachnospirales</taxon>
        <taxon>Lachnospiraceae</taxon>
        <taxon>Ohessyouella</taxon>
    </lineage>
</organism>
<feature type="transmembrane region" description="Helical" evidence="3">
    <location>
        <begin position="113"/>
        <end position="134"/>
    </location>
</feature>
<keyword evidence="3" id="KW-1133">Transmembrane helix</keyword>
<proteinExistence type="inferred from homology"/>
<dbReference type="PIRSF" id="PIRSF016661">
    <property type="entry name" value="BioY"/>
    <property type="match status" value="1"/>
</dbReference>
<keyword evidence="5" id="KW-1185">Reference proteome</keyword>
<keyword evidence="2" id="KW-0813">Transport</keyword>
<dbReference type="Proteomes" id="UP001523565">
    <property type="component" value="Unassembled WGS sequence"/>
</dbReference>
<dbReference type="InterPro" id="IPR003784">
    <property type="entry name" value="BioY"/>
</dbReference>
<comment type="caution">
    <text evidence="4">The sequence shown here is derived from an EMBL/GenBank/DDBJ whole genome shotgun (WGS) entry which is preliminary data.</text>
</comment>
<gene>
    <name evidence="4" type="ORF">NK118_07270</name>
</gene>
<evidence type="ECO:0000256" key="3">
    <source>
        <dbReference type="SAM" id="Phobius"/>
    </source>
</evidence>
<dbReference type="Gene3D" id="1.10.1760.20">
    <property type="match status" value="1"/>
</dbReference>
<reference evidence="4 5" key="1">
    <citation type="journal article" date="2022" name="Genome Biol. Evol.">
        <title>Host diet, physiology and behaviors set the stage for Lachnospiraceae cladogenesis.</title>
        <authorList>
            <person name="Vera-Ponce De Leon A."/>
            <person name="Schneider M."/>
            <person name="Jahnes B.C."/>
            <person name="Sadowski V."/>
            <person name="Camuy-Velez L.A."/>
            <person name="Duan J."/>
            <person name="Sabree Z.L."/>
        </authorList>
    </citation>
    <scope>NUCLEOTIDE SEQUENCE [LARGE SCALE GENOMIC DNA]</scope>
    <source>
        <strain evidence="4 5">PAL227</strain>
    </source>
</reference>
<dbReference type="RefSeq" id="WP_262068928.1">
    <property type="nucleotide sequence ID" value="NZ_JAMXOC010000008.1"/>
</dbReference>
<feature type="transmembrane region" description="Helical" evidence="3">
    <location>
        <begin position="146"/>
        <end position="172"/>
    </location>
</feature>
<evidence type="ECO:0000313" key="4">
    <source>
        <dbReference type="EMBL" id="MCP1110048.1"/>
    </source>
</evidence>
<dbReference type="PANTHER" id="PTHR34295:SF1">
    <property type="entry name" value="BIOTIN TRANSPORTER BIOY"/>
    <property type="match status" value="1"/>
</dbReference>
<sequence length="186" mass="19729">MEQTLRTKKIILIALITAVTCILAPLSIPIPISPVPISLTNLVLLISVYLLDVKSATISYLAYLLLGLVGLPIFSGFSGGAHKLAGPTGGYLIGFIPFVIICGLSVKYLKNRALIFCAFMLATIVAYAFGTLWLAQSLEIGFIEGLAIGVFPYIIGDVTKCILALMLGPVLAKRLGAYKITLPASS</sequence>
<name>A0ABT1EH83_9FIRM</name>
<evidence type="ECO:0000256" key="2">
    <source>
        <dbReference type="PIRNR" id="PIRNR016661"/>
    </source>
</evidence>
<dbReference type="EMBL" id="JAMZFV010000008">
    <property type="protein sequence ID" value="MCP1110048.1"/>
    <property type="molecule type" value="Genomic_DNA"/>
</dbReference>
<evidence type="ECO:0000256" key="1">
    <source>
        <dbReference type="ARBA" id="ARBA00010692"/>
    </source>
</evidence>
<dbReference type="PANTHER" id="PTHR34295">
    <property type="entry name" value="BIOTIN TRANSPORTER BIOY"/>
    <property type="match status" value="1"/>
</dbReference>
<comment type="subcellular location">
    <subcellularLocation>
        <location evidence="2">Cell membrane</location>
        <topology evidence="2">Multi-pass membrane protein</topology>
    </subcellularLocation>
</comment>
<feature type="transmembrane region" description="Helical" evidence="3">
    <location>
        <begin position="10"/>
        <end position="28"/>
    </location>
</feature>
<feature type="transmembrane region" description="Helical" evidence="3">
    <location>
        <begin position="89"/>
        <end position="106"/>
    </location>
</feature>
<accession>A0ABT1EH83</accession>
<comment type="similarity">
    <text evidence="1 2">Belongs to the BioY family.</text>
</comment>
<protein>
    <recommendedName>
        <fullName evidence="2">Biotin transporter</fullName>
    </recommendedName>
</protein>
<keyword evidence="3" id="KW-0812">Transmembrane</keyword>
<keyword evidence="2" id="KW-1003">Cell membrane</keyword>
<keyword evidence="2 3" id="KW-0472">Membrane</keyword>
<feature type="transmembrane region" description="Helical" evidence="3">
    <location>
        <begin position="58"/>
        <end position="77"/>
    </location>
</feature>
<dbReference type="Pfam" id="PF02632">
    <property type="entry name" value="BioY"/>
    <property type="match status" value="1"/>
</dbReference>